<dbReference type="Gene3D" id="3.40.50.720">
    <property type="entry name" value="NAD(P)-binding Rossmann-like Domain"/>
    <property type="match status" value="1"/>
</dbReference>
<dbReference type="GO" id="GO:0016616">
    <property type="term" value="F:oxidoreductase activity, acting on the CH-OH group of donors, NAD or NADP as acceptor"/>
    <property type="evidence" value="ECO:0007669"/>
    <property type="project" value="TreeGrafter"/>
</dbReference>
<feature type="chain" id="PRO_5015039153" evidence="3">
    <location>
        <begin position="26"/>
        <end position="350"/>
    </location>
</feature>
<organism evidence="6 7">
    <name type="scientific">Sporisorium scitamineum</name>
    <dbReference type="NCBI Taxonomy" id="49012"/>
    <lineage>
        <taxon>Eukaryota</taxon>
        <taxon>Fungi</taxon>
        <taxon>Dikarya</taxon>
        <taxon>Basidiomycota</taxon>
        <taxon>Ustilaginomycotina</taxon>
        <taxon>Ustilaginomycetes</taxon>
        <taxon>Ustilaginales</taxon>
        <taxon>Ustilaginaceae</taxon>
        <taxon>Sporisorium</taxon>
    </lineage>
</organism>
<evidence type="ECO:0000256" key="3">
    <source>
        <dbReference type="SAM" id="SignalP"/>
    </source>
</evidence>
<keyword evidence="1" id="KW-0560">Oxidoreductase</keyword>
<reference evidence="7" key="3">
    <citation type="submission" date="2014-06" db="EMBL/GenBank/DDBJ databases">
        <authorList>
            <person name="Berkman P.J."/>
        </authorList>
    </citation>
    <scope>NUCLEOTIDE SEQUENCE [LARGE SCALE GENOMIC DNA]</scope>
</reference>
<sequence>MSGPLVLITGITGFLSAHVLDAVLASPADYKVRGTLRSAKKKDEILARLSEQDRKRVEFVQVADTATSDLLPAVRGVEIIHHVASPYQLNVQDAERDLLIPALEGILNLLRFAKHEKSVKKIVITSSFAAVTSLKEGGPNRPGYTYTAEHWNPASYEDAIEAGGAGAFSYSVSKKLAEQAAWDYVANEKPNFEIACINPPMIYGPTLQPAVKLSNLNTSSKTIYNLIASADSMPENRLPLFCHARDVGDAHVAATEKPDGMGQRYLLCGGKFTWAHAVKFIAEQYPDLQDRLPKGWKEASGSLRDLDSIANLDTKPAETKLGLRFKDWQTTLKESLDSLLQLEKRADWKS</sequence>
<evidence type="ECO:0000259" key="4">
    <source>
        <dbReference type="Pfam" id="PF07993"/>
    </source>
</evidence>
<evidence type="ECO:0000256" key="1">
    <source>
        <dbReference type="ARBA" id="ARBA00023002"/>
    </source>
</evidence>
<name>A0A0F7S992_9BASI</name>
<dbReference type="OrthoDB" id="2735536at2759"/>
<dbReference type="CDD" id="cd05227">
    <property type="entry name" value="AR_SDR_e"/>
    <property type="match status" value="1"/>
</dbReference>
<dbReference type="InterPro" id="IPR013120">
    <property type="entry name" value="FAR_NAD-bd"/>
</dbReference>
<dbReference type="Proteomes" id="UP000242770">
    <property type="component" value="Unassembled WGS sequence"/>
</dbReference>
<accession>A0A0F7S992</accession>
<dbReference type="PANTHER" id="PTHR10366">
    <property type="entry name" value="NAD DEPENDENT EPIMERASE/DEHYDRATASE"/>
    <property type="match status" value="1"/>
</dbReference>
<protein>
    <submittedName>
        <fullName evidence="5">Related to dihydroflavonol reductase</fullName>
    </submittedName>
</protein>
<dbReference type="InterPro" id="IPR050425">
    <property type="entry name" value="NAD(P)_dehydrat-like"/>
</dbReference>
<dbReference type="InterPro" id="IPR036291">
    <property type="entry name" value="NAD(P)-bd_dom_sf"/>
</dbReference>
<proteinExistence type="inferred from homology"/>
<dbReference type="SUPFAM" id="SSF51735">
    <property type="entry name" value="NAD(P)-binding Rossmann-fold domains"/>
    <property type="match status" value="1"/>
</dbReference>
<evidence type="ECO:0000256" key="2">
    <source>
        <dbReference type="ARBA" id="ARBA00023445"/>
    </source>
</evidence>
<dbReference type="AlphaFoldDB" id="A0A0F7S992"/>
<comment type="similarity">
    <text evidence="2">Belongs to the NAD(P)-dependent epimerase/dehydratase family. Dihydroflavonol-4-reductase subfamily.</text>
</comment>
<gene>
    <name evidence="6" type="primary">SSCI27140.1</name>
    <name evidence="5" type="ORF">SPSC_05304</name>
</gene>
<dbReference type="EMBL" id="CCFA01001462">
    <property type="protein sequence ID" value="CDW97268.1"/>
    <property type="molecule type" value="Genomic_DNA"/>
</dbReference>
<feature type="domain" description="Thioester reductase (TE)" evidence="4">
    <location>
        <begin position="8"/>
        <end position="211"/>
    </location>
</feature>
<dbReference type="Pfam" id="PF07993">
    <property type="entry name" value="NAD_binding_4"/>
    <property type="match status" value="1"/>
</dbReference>
<reference evidence="6" key="1">
    <citation type="submission" date="2014-06" db="EMBL/GenBank/DDBJ databases">
        <authorList>
            <person name="Berkman J.Paul."/>
        </authorList>
    </citation>
    <scope>NUCLEOTIDE SEQUENCE [LARGE SCALE GENOMIC DNA]</scope>
</reference>
<dbReference type="PANTHER" id="PTHR10366:SF564">
    <property type="entry name" value="STEROL-4-ALPHA-CARBOXYLATE 3-DEHYDROGENASE, DECARBOXYLATING"/>
    <property type="match status" value="1"/>
</dbReference>
<reference evidence="5" key="2">
    <citation type="submission" date="2014-06" db="EMBL/GenBank/DDBJ databases">
        <authorList>
            <person name="Ju J."/>
            <person name="Zhang J."/>
        </authorList>
    </citation>
    <scope>NUCLEOTIDE SEQUENCE</scope>
    <source>
        <strain evidence="5">SscI8</strain>
    </source>
</reference>
<keyword evidence="7" id="KW-1185">Reference proteome</keyword>
<evidence type="ECO:0000313" key="7">
    <source>
        <dbReference type="Proteomes" id="UP000242770"/>
    </source>
</evidence>
<feature type="signal peptide" evidence="3">
    <location>
        <begin position="1"/>
        <end position="25"/>
    </location>
</feature>
<keyword evidence="3" id="KW-0732">Signal</keyword>
<evidence type="ECO:0000313" key="6">
    <source>
        <dbReference type="EMBL" id="CDW97268.1"/>
    </source>
</evidence>
<dbReference type="EMBL" id="LK056686">
    <property type="protein sequence ID" value="CDU25411.1"/>
    <property type="molecule type" value="Genomic_DNA"/>
</dbReference>
<dbReference type="STRING" id="49012.A0A0F7S992"/>
<evidence type="ECO:0000313" key="5">
    <source>
        <dbReference type="EMBL" id="CDU25411.1"/>
    </source>
</evidence>